<dbReference type="RefSeq" id="WP_190560450.1">
    <property type="nucleotide sequence ID" value="NZ_JACJQU010000006.1"/>
</dbReference>
<comment type="caution">
    <text evidence="1">The sequence shown here is derived from an EMBL/GenBank/DDBJ whole genome shotgun (WGS) entry which is preliminary data.</text>
</comment>
<evidence type="ECO:0000313" key="1">
    <source>
        <dbReference type="EMBL" id="MBD2294234.1"/>
    </source>
</evidence>
<reference evidence="2" key="1">
    <citation type="journal article" date="2020" name="ISME J.">
        <title>Comparative genomics reveals insights into cyanobacterial evolution and habitat adaptation.</title>
        <authorList>
            <person name="Chen M.Y."/>
            <person name="Teng W.K."/>
            <person name="Zhao L."/>
            <person name="Hu C.X."/>
            <person name="Zhou Y.K."/>
            <person name="Han B.P."/>
            <person name="Song L.R."/>
            <person name="Shu W.S."/>
        </authorList>
    </citation>
    <scope>NUCLEOTIDE SEQUENCE [LARGE SCALE GENOMIC DNA]</scope>
    <source>
        <strain evidence="2">FACHB-251</strain>
    </source>
</reference>
<proteinExistence type="predicted"/>
<dbReference type="AlphaFoldDB" id="A0A926WGM7"/>
<gene>
    <name evidence="1" type="ORF">H6G06_12200</name>
</gene>
<name>A0A926WGM7_9NOST</name>
<dbReference type="Proteomes" id="UP000662185">
    <property type="component" value="Unassembled WGS sequence"/>
</dbReference>
<evidence type="ECO:0000313" key="2">
    <source>
        <dbReference type="Proteomes" id="UP000662185"/>
    </source>
</evidence>
<organism evidence="1 2">
    <name type="scientific">Anabaena sphaerica FACHB-251</name>
    <dbReference type="NCBI Taxonomy" id="2692883"/>
    <lineage>
        <taxon>Bacteria</taxon>
        <taxon>Bacillati</taxon>
        <taxon>Cyanobacteriota</taxon>
        <taxon>Cyanophyceae</taxon>
        <taxon>Nostocales</taxon>
        <taxon>Nostocaceae</taxon>
        <taxon>Anabaena</taxon>
    </lineage>
</organism>
<keyword evidence="2" id="KW-1185">Reference proteome</keyword>
<accession>A0A926WGM7</accession>
<sequence length="93" mass="10408">MTFLICGSTSERITLLSEIPDSGEAKVWRSKGIYLDTPSESIIVKVSTAKAAFWACNTVSEMVNAILDKLPASFTDNNPHIDLYRREFQLPEK</sequence>
<dbReference type="EMBL" id="JACJQU010000006">
    <property type="protein sequence ID" value="MBD2294234.1"/>
    <property type="molecule type" value="Genomic_DNA"/>
</dbReference>
<protein>
    <submittedName>
        <fullName evidence="1">Uncharacterized protein</fullName>
    </submittedName>
</protein>